<accession>A0A8K1GRQ6</accession>
<dbReference type="Proteomes" id="UP000796761">
    <property type="component" value="Unassembled WGS sequence"/>
</dbReference>
<comment type="caution">
    <text evidence="1">The sequence shown here is derived from an EMBL/GenBank/DDBJ whole genome shotgun (WGS) entry which is preliminary data.</text>
</comment>
<evidence type="ECO:0000313" key="1">
    <source>
        <dbReference type="EMBL" id="TRZ23532.1"/>
    </source>
</evidence>
<evidence type="ECO:0000313" key="2">
    <source>
        <dbReference type="Proteomes" id="UP000796761"/>
    </source>
</evidence>
<gene>
    <name evidence="1" type="ORF">HGM15179_003546</name>
</gene>
<dbReference type="OrthoDB" id="9215396at2759"/>
<dbReference type="AlphaFoldDB" id="A0A8K1GRQ6"/>
<name>A0A8K1GRQ6_9PASS</name>
<sequence>MEQILLEAVLRHMEDGDMILDTQHGFSKGKSCLTNPTAFCDGVTPSLDKGRIMGVIPLDFSQAFDTTLHDIRLSKL</sequence>
<evidence type="ECO:0008006" key="3">
    <source>
        <dbReference type="Google" id="ProtNLM"/>
    </source>
</evidence>
<reference evidence="1" key="1">
    <citation type="submission" date="2019-04" db="EMBL/GenBank/DDBJ databases">
        <title>Genome assembly of Zosterops borbonicus 15179.</title>
        <authorList>
            <person name="Leroy T."/>
            <person name="Anselmetti Y."/>
            <person name="Tilak M.-K."/>
            <person name="Nabholz B."/>
        </authorList>
    </citation>
    <scope>NUCLEOTIDE SEQUENCE</scope>
    <source>
        <strain evidence="1">HGM_15179</strain>
        <tissue evidence="1">Muscle</tissue>
    </source>
</reference>
<proteinExistence type="predicted"/>
<protein>
    <recommendedName>
        <fullName evidence="3">Reverse transcriptase</fullName>
    </recommendedName>
</protein>
<keyword evidence="2" id="KW-1185">Reference proteome</keyword>
<dbReference type="EMBL" id="SWJQ01000071">
    <property type="protein sequence ID" value="TRZ23532.1"/>
    <property type="molecule type" value="Genomic_DNA"/>
</dbReference>
<organism evidence="1 2">
    <name type="scientific">Zosterops borbonicus</name>
    <dbReference type="NCBI Taxonomy" id="364589"/>
    <lineage>
        <taxon>Eukaryota</taxon>
        <taxon>Metazoa</taxon>
        <taxon>Chordata</taxon>
        <taxon>Craniata</taxon>
        <taxon>Vertebrata</taxon>
        <taxon>Euteleostomi</taxon>
        <taxon>Archelosauria</taxon>
        <taxon>Archosauria</taxon>
        <taxon>Dinosauria</taxon>
        <taxon>Saurischia</taxon>
        <taxon>Theropoda</taxon>
        <taxon>Coelurosauria</taxon>
        <taxon>Aves</taxon>
        <taxon>Neognathae</taxon>
        <taxon>Neoaves</taxon>
        <taxon>Telluraves</taxon>
        <taxon>Australaves</taxon>
        <taxon>Passeriformes</taxon>
        <taxon>Sylvioidea</taxon>
        <taxon>Zosteropidae</taxon>
        <taxon>Zosterops</taxon>
    </lineage>
</organism>